<protein>
    <recommendedName>
        <fullName evidence="3">CopG family transcriptional regulator</fullName>
    </recommendedName>
</protein>
<organism evidence="1 2">
    <name type="scientific">Parvimonas parva</name>
    <dbReference type="NCBI Taxonomy" id="2769485"/>
    <lineage>
        <taxon>Bacteria</taxon>
        <taxon>Bacillati</taxon>
        <taxon>Bacillota</taxon>
        <taxon>Tissierellia</taxon>
        <taxon>Tissierellales</taxon>
        <taxon>Peptoniphilaceae</taxon>
        <taxon>Parvimonas</taxon>
    </lineage>
</organism>
<evidence type="ECO:0008006" key="3">
    <source>
        <dbReference type="Google" id="ProtNLM"/>
    </source>
</evidence>
<dbReference type="EMBL" id="JACVDA010000011">
    <property type="protein sequence ID" value="MBK1468638.1"/>
    <property type="molecule type" value="Genomic_DNA"/>
</dbReference>
<dbReference type="Proteomes" id="UP000823123">
    <property type="component" value="Unassembled WGS sequence"/>
</dbReference>
<sequence length="81" mass="9452">MKAKERKDILIRGVNEKIYSLLEIESKKKGISKNKLLKEILENYFVDSSVRLIDEKYQSLVKENSKVIDENTKILKILIGE</sequence>
<dbReference type="RefSeq" id="WP_201275593.1">
    <property type="nucleotide sequence ID" value="NZ_JACVDA010000011.1"/>
</dbReference>
<reference evidence="1 2" key="1">
    <citation type="submission" date="2020-09" db="EMBL/GenBank/DDBJ databases">
        <title>Parvimonas S3374 sp. nov.</title>
        <authorList>
            <person name="Buhl M."/>
        </authorList>
    </citation>
    <scope>NUCLEOTIDE SEQUENCE [LARGE SCALE GENOMIC DNA]</scope>
    <source>
        <strain evidence="1 2">S3374</strain>
    </source>
</reference>
<evidence type="ECO:0000313" key="2">
    <source>
        <dbReference type="Proteomes" id="UP000823123"/>
    </source>
</evidence>
<keyword evidence="2" id="KW-1185">Reference proteome</keyword>
<proteinExistence type="predicted"/>
<evidence type="ECO:0000313" key="1">
    <source>
        <dbReference type="EMBL" id="MBK1468638.1"/>
    </source>
</evidence>
<comment type="caution">
    <text evidence="1">The sequence shown here is derived from an EMBL/GenBank/DDBJ whole genome shotgun (WGS) entry which is preliminary data.</text>
</comment>
<accession>A0ABS1C959</accession>
<gene>
    <name evidence="1" type="ORF">IBJ83_04825</name>
</gene>
<name>A0ABS1C959_9FIRM</name>